<feature type="signal peptide" evidence="1">
    <location>
        <begin position="1"/>
        <end position="22"/>
    </location>
</feature>
<evidence type="ECO:0000313" key="2">
    <source>
        <dbReference type="EMBL" id="TWT66888.1"/>
    </source>
</evidence>
<dbReference type="OrthoDB" id="276481at2"/>
<name>A0A5C5XW12_9BACT</name>
<dbReference type="RefSeq" id="WP_146591306.1">
    <property type="nucleotide sequence ID" value="NZ_SJPO01000014.1"/>
</dbReference>
<evidence type="ECO:0008006" key="4">
    <source>
        <dbReference type="Google" id="ProtNLM"/>
    </source>
</evidence>
<gene>
    <name evidence="2" type="ORF">Pla123a_45890</name>
</gene>
<dbReference type="InterPro" id="IPR018247">
    <property type="entry name" value="EF_Hand_1_Ca_BS"/>
</dbReference>
<dbReference type="Proteomes" id="UP000318478">
    <property type="component" value="Unassembled WGS sequence"/>
</dbReference>
<feature type="chain" id="PRO_5022963611" description="PEP-CTERM protein-sorting domain-containing protein" evidence="1">
    <location>
        <begin position="23"/>
        <end position="312"/>
    </location>
</feature>
<reference evidence="2 3" key="1">
    <citation type="submission" date="2019-02" db="EMBL/GenBank/DDBJ databases">
        <title>Deep-cultivation of Planctomycetes and their phenomic and genomic characterization uncovers novel biology.</title>
        <authorList>
            <person name="Wiegand S."/>
            <person name="Jogler M."/>
            <person name="Boedeker C."/>
            <person name="Pinto D."/>
            <person name="Vollmers J."/>
            <person name="Rivas-Marin E."/>
            <person name="Kohn T."/>
            <person name="Peeters S.H."/>
            <person name="Heuer A."/>
            <person name="Rast P."/>
            <person name="Oberbeckmann S."/>
            <person name="Bunk B."/>
            <person name="Jeske O."/>
            <person name="Meyerdierks A."/>
            <person name="Storesund J.E."/>
            <person name="Kallscheuer N."/>
            <person name="Luecker S."/>
            <person name="Lage O.M."/>
            <person name="Pohl T."/>
            <person name="Merkel B.J."/>
            <person name="Hornburger P."/>
            <person name="Mueller R.-W."/>
            <person name="Bruemmer F."/>
            <person name="Labrenz M."/>
            <person name="Spormann A.M."/>
            <person name="Op Den Camp H."/>
            <person name="Overmann J."/>
            <person name="Amann R."/>
            <person name="Jetten M.S.M."/>
            <person name="Mascher T."/>
            <person name="Medema M.H."/>
            <person name="Devos D.P."/>
            <person name="Kaster A.-K."/>
            <person name="Ovreas L."/>
            <person name="Rohde M."/>
            <person name="Galperin M.Y."/>
            <person name="Jogler C."/>
        </authorList>
    </citation>
    <scope>NUCLEOTIDE SEQUENCE [LARGE SCALE GENOMIC DNA]</scope>
    <source>
        <strain evidence="2 3">Pla123a</strain>
    </source>
</reference>
<keyword evidence="3" id="KW-1185">Reference proteome</keyword>
<keyword evidence="1" id="KW-0732">Signal</keyword>
<organism evidence="2 3">
    <name type="scientific">Posidoniimonas polymericola</name>
    <dbReference type="NCBI Taxonomy" id="2528002"/>
    <lineage>
        <taxon>Bacteria</taxon>
        <taxon>Pseudomonadati</taxon>
        <taxon>Planctomycetota</taxon>
        <taxon>Planctomycetia</taxon>
        <taxon>Pirellulales</taxon>
        <taxon>Lacipirellulaceae</taxon>
        <taxon>Posidoniimonas</taxon>
    </lineage>
</organism>
<dbReference type="EMBL" id="SJPO01000014">
    <property type="protein sequence ID" value="TWT66888.1"/>
    <property type="molecule type" value="Genomic_DNA"/>
</dbReference>
<comment type="caution">
    <text evidence="2">The sequence shown here is derived from an EMBL/GenBank/DDBJ whole genome shotgun (WGS) entry which is preliminary data.</text>
</comment>
<evidence type="ECO:0000313" key="3">
    <source>
        <dbReference type="Proteomes" id="UP000318478"/>
    </source>
</evidence>
<dbReference type="PROSITE" id="PS00018">
    <property type="entry name" value="EF_HAND_1"/>
    <property type="match status" value="1"/>
</dbReference>
<dbReference type="AlphaFoldDB" id="A0A5C5XW12"/>
<protein>
    <recommendedName>
        <fullName evidence="4">PEP-CTERM protein-sorting domain-containing protein</fullName>
    </recommendedName>
</protein>
<proteinExistence type="predicted"/>
<sequence precursor="true">MTSIWRLLQRLTITCLVGATFAAGSSALAVVSLTADPAFPDFPSIFTVNPLAGTTASRNVAADRMLRQTFKNPATFDVGQIIVGLDVQDANGGLVLNLYEVDDVNASPWSPGALVTTFSFPTTIDTDERIGVSLTAGDIFELPARFEGTTGYGLEISNFDATTNIGALVHTLNTGDLYADGAFYTESGGFSGSGDRDIAVAFASATAGPSTPGDVDGDGDVDAFELDGDMISDLDIIAANFRSTGAVRTTGDLTGDGRVDLFDFREWKSNFPGAVTPAMLASLGIPEPTSLATALVAVAAIGARRGRREGTA</sequence>
<accession>A0A5C5XW12</accession>
<evidence type="ECO:0000256" key="1">
    <source>
        <dbReference type="SAM" id="SignalP"/>
    </source>
</evidence>